<feature type="domain" description="PAC" evidence="11">
    <location>
        <begin position="205"/>
        <end position="257"/>
    </location>
</feature>
<dbReference type="SMART" id="SM00065">
    <property type="entry name" value="GAF"/>
    <property type="match status" value="1"/>
</dbReference>
<dbReference type="CDD" id="cd00082">
    <property type="entry name" value="HisKA"/>
    <property type="match status" value="1"/>
</dbReference>
<proteinExistence type="predicted"/>
<dbReference type="Gene3D" id="1.10.287.130">
    <property type="match status" value="1"/>
</dbReference>
<comment type="caution">
    <text evidence="12">The sequence shown here is derived from an EMBL/GenBank/DDBJ whole genome shotgun (WGS) entry which is preliminary data.</text>
</comment>
<evidence type="ECO:0000256" key="4">
    <source>
        <dbReference type="ARBA" id="ARBA00022553"/>
    </source>
</evidence>
<dbReference type="InterPro" id="IPR000014">
    <property type="entry name" value="PAS"/>
</dbReference>
<evidence type="ECO:0000259" key="10">
    <source>
        <dbReference type="PROSITE" id="PS50110"/>
    </source>
</evidence>
<name>A0A919J920_9ACTN</name>
<dbReference type="SMART" id="SM00387">
    <property type="entry name" value="HATPase_c"/>
    <property type="match status" value="1"/>
</dbReference>
<dbReference type="Gene3D" id="3.30.565.10">
    <property type="entry name" value="Histidine kinase-like ATPase, C-terminal domain"/>
    <property type="match status" value="1"/>
</dbReference>
<dbReference type="InterPro" id="IPR036097">
    <property type="entry name" value="HisK_dim/P_sf"/>
</dbReference>
<dbReference type="InterPro" id="IPR001789">
    <property type="entry name" value="Sig_transdc_resp-reg_receiver"/>
</dbReference>
<dbReference type="SUPFAM" id="SSF55781">
    <property type="entry name" value="GAF domain-like"/>
    <property type="match status" value="1"/>
</dbReference>
<dbReference type="GO" id="GO:0005886">
    <property type="term" value="C:plasma membrane"/>
    <property type="evidence" value="ECO:0007669"/>
    <property type="project" value="UniProtKB-SubCell"/>
</dbReference>
<dbReference type="SUPFAM" id="SSF52172">
    <property type="entry name" value="CheY-like"/>
    <property type="match status" value="1"/>
</dbReference>
<dbReference type="InterPro" id="IPR000700">
    <property type="entry name" value="PAS-assoc_C"/>
</dbReference>
<keyword evidence="13" id="KW-1185">Reference proteome</keyword>
<dbReference type="InterPro" id="IPR003594">
    <property type="entry name" value="HATPase_dom"/>
</dbReference>
<comment type="subcellular location">
    <subcellularLocation>
        <location evidence="2">Cell membrane</location>
    </subcellularLocation>
</comment>
<dbReference type="Pfam" id="PF00512">
    <property type="entry name" value="HisKA"/>
    <property type="match status" value="1"/>
</dbReference>
<dbReference type="InterPro" id="IPR003018">
    <property type="entry name" value="GAF"/>
</dbReference>
<dbReference type="Pfam" id="PF02518">
    <property type="entry name" value="HATPase_c"/>
    <property type="match status" value="1"/>
</dbReference>
<evidence type="ECO:0000256" key="3">
    <source>
        <dbReference type="ARBA" id="ARBA00012438"/>
    </source>
</evidence>
<dbReference type="SUPFAM" id="SSF55785">
    <property type="entry name" value="PYP-like sensor domain (PAS domain)"/>
    <property type="match status" value="1"/>
</dbReference>
<evidence type="ECO:0000256" key="1">
    <source>
        <dbReference type="ARBA" id="ARBA00000085"/>
    </source>
</evidence>
<evidence type="ECO:0000256" key="8">
    <source>
        <dbReference type="PROSITE-ProRule" id="PRU00169"/>
    </source>
</evidence>
<dbReference type="Pfam" id="PF08448">
    <property type="entry name" value="PAS_4"/>
    <property type="match status" value="1"/>
</dbReference>
<feature type="domain" description="Histidine kinase" evidence="9">
    <location>
        <begin position="431"/>
        <end position="647"/>
    </location>
</feature>
<dbReference type="Pfam" id="PF00072">
    <property type="entry name" value="Response_reg"/>
    <property type="match status" value="1"/>
</dbReference>
<evidence type="ECO:0000256" key="7">
    <source>
        <dbReference type="ARBA" id="ARBA00023012"/>
    </source>
</evidence>
<gene>
    <name evidence="12" type="ORF">Afe05nite_82130</name>
</gene>
<keyword evidence="5" id="KW-0808">Transferase</keyword>
<comment type="catalytic activity">
    <reaction evidence="1">
        <text>ATP + protein L-histidine = ADP + protein N-phospho-L-histidine.</text>
        <dbReference type="EC" id="2.7.13.3"/>
    </reaction>
</comment>
<dbReference type="FunFam" id="3.30.565.10:FF:000006">
    <property type="entry name" value="Sensor histidine kinase WalK"/>
    <property type="match status" value="1"/>
</dbReference>
<dbReference type="AlphaFoldDB" id="A0A919J920"/>
<keyword evidence="6" id="KW-0418">Kinase</keyword>
<dbReference type="InterPro" id="IPR029016">
    <property type="entry name" value="GAF-like_dom_sf"/>
</dbReference>
<dbReference type="PROSITE" id="PS50113">
    <property type="entry name" value="PAC"/>
    <property type="match status" value="1"/>
</dbReference>
<dbReference type="InterPro" id="IPR013656">
    <property type="entry name" value="PAS_4"/>
</dbReference>
<dbReference type="RefSeq" id="WP_203822715.1">
    <property type="nucleotide sequence ID" value="NZ_BAAABP010000035.1"/>
</dbReference>
<feature type="modified residue" description="4-aspartylphosphate" evidence="8">
    <location>
        <position position="52"/>
    </location>
</feature>
<protein>
    <recommendedName>
        <fullName evidence="3">histidine kinase</fullName>
        <ecNumber evidence="3">2.7.13.3</ecNumber>
    </recommendedName>
</protein>
<dbReference type="Gene3D" id="3.40.50.2300">
    <property type="match status" value="1"/>
</dbReference>
<dbReference type="InterPro" id="IPR001610">
    <property type="entry name" value="PAC"/>
</dbReference>
<organism evidence="12 13">
    <name type="scientific">Paractinoplanes ferrugineus</name>
    <dbReference type="NCBI Taxonomy" id="113564"/>
    <lineage>
        <taxon>Bacteria</taxon>
        <taxon>Bacillati</taxon>
        <taxon>Actinomycetota</taxon>
        <taxon>Actinomycetes</taxon>
        <taxon>Micromonosporales</taxon>
        <taxon>Micromonosporaceae</taxon>
        <taxon>Paractinoplanes</taxon>
    </lineage>
</organism>
<dbReference type="InterPro" id="IPR011006">
    <property type="entry name" value="CheY-like_superfamily"/>
</dbReference>
<keyword evidence="4 8" id="KW-0597">Phosphoprotein</keyword>
<dbReference type="InterPro" id="IPR036890">
    <property type="entry name" value="HATPase_C_sf"/>
</dbReference>
<dbReference type="InterPro" id="IPR003661">
    <property type="entry name" value="HisK_dim/P_dom"/>
</dbReference>
<feature type="domain" description="Response regulatory" evidence="10">
    <location>
        <begin position="3"/>
        <end position="118"/>
    </location>
</feature>
<dbReference type="PROSITE" id="PS50110">
    <property type="entry name" value="RESPONSE_REGULATORY"/>
    <property type="match status" value="1"/>
</dbReference>
<dbReference type="Gene3D" id="3.30.450.20">
    <property type="entry name" value="PAS domain"/>
    <property type="match status" value="1"/>
</dbReference>
<dbReference type="PRINTS" id="PR00344">
    <property type="entry name" value="BCTRLSENSOR"/>
</dbReference>
<evidence type="ECO:0000259" key="9">
    <source>
        <dbReference type="PROSITE" id="PS50109"/>
    </source>
</evidence>
<evidence type="ECO:0000256" key="2">
    <source>
        <dbReference type="ARBA" id="ARBA00004236"/>
    </source>
</evidence>
<dbReference type="SUPFAM" id="SSF55874">
    <property type="entry name" value="ATPase domain of HSP90 chaperone/DNA topoisomerase II/histidine kinase"/>
    <property type="match status" value="1"/>
</dbReference>
<keyword evidence="7" id="KW-0902">Two-component regulatory system</keyword>
<dbReference type="PROSITE" id="PS50109">
    <property type="entry name" value="HIS_KIN"/>
    <property type="match status" value="1"/>
</dbReference>
<evidence type="ECO:0000313" key="13">
    <source>
        <dbReference type="Proteomes" id="UP000598174"/>
    </source>
</evidence>
<evidence type="ECO:0000256" key="6">
    <source>
        <dbReference type="ARBA" id="ARBA00022777"/>
    </source>
</evidence>
<dbReference type="Pfam" id="PF13185">
    <property type="entry name" value="GAF_2"/>
    <property type="match status" value="1"/>
</dbReference>
<evidence type="ECO:0000259" key="11">
    <source>
        <dbReference type="PROSITE" id="PS50113"/>
    </source>
</evidence>
<dbReference type="SMART" id="SM00388">
    <property type="entry name" value="HisKA"/>
    <property type="match status" value="1"/>
</dbReference>
<dbReference type="Gene3D" id="3.30.450.40">
    <property type="match status" value="1"/>
</dbReference>
<dbReference type="SMART" id="SM00086">
    <property type="entry name" value="PAC"/>
    <property type="match status" value="1"/>
</dbReference>
<dbReference type="InterPro" id="IPR005467">
    <property type="entry name" value="His_kinase_dom"/>
</dbReference>
<accession>A0A919J920</accession>
<dbReference type="GO" id="GO:0000155">
    <property type="term" value="F:phosphorelay sensor kinase activity"/>
    <property type="evidence" value="ECO:0007669"/>
    <property type="project" value="InterPro"/>
</dbReference>
<dbReference type="InterPro" id="IPR004358">
    <property type="entry name" value="Sig_transdc_His_kin-like_C"/>
</dbReference>
<dbReference type="EMBL" id="BOMM01000083">
    <property type="protein sequence ID" value="GIE16373.1"/>
    <property type="molecule type" value="Genomic_DNA"/>
</dbReference>
<dbReference type="SMART" id="SM00448">
    <property type="entry name" value="REC"/>
    <property type="match status" value="1"/>
</dbReference>
<dbReference type="InterPro" id="IPR035965">
    <property type="entry name" value="PAS-like_dom_sf"/>
</dbReference>
<dbReference type="PANTHER" id="PTHR43547:SF2">
    <property type="entry name" value="HYBRID SIGNAL TRANSDUCTION HISTIDINE KINASE C"/>
    <property type="match status" value="1"/>
</dbReference>
<evidence type="ECO:0000313" key="12">
    <source>
        <dbReference type="EMBL" id="GIE16373.1"/>
    </source>
</evidence>
<dbReference type="SUPFAM" id="SSF47384">
    <property type="entry name" value="Homodimeric domain of signal transducing histidine kinase"/>
    <property type="match status" value="1"/>
</dbReference>
<dbReference type="CDD" id="cd17546">
    <property type="entry name" value="REC_hyHK_CKI1_RcsC-like"/>
    <property type="match status" value="1"/>
</dbReference>
<sequence length="647" mass="69213">MALVVVAEDNLDHQRVIAEVVRRLGHDVIVANDGAAGLEAVGKHRPDLLVADVDMPHLNGIELCKAIRGNVELASTPIVLITAYLLPGDPRLSATGALGVIGKPFGVPELSDALRGYLDGLVPPRNPNSLLEAVLDCLDTGVMAFGADERQLLVNRALTDVLGADEPGTPLAEVASRQRTCRPDGTPVPDDDWPIRRALRGEEINHVELMSCDPQGRLRWYLVNARPVRDESGTVVAAVSAAHDITARHRARQYEECKNRVLKVLATDPDSPDAADRMLAAIGTTLGWPYLRLWLADDDSDVLRLAALHNEPGEPPLPLPTGIARGQGLAGLCWQTGELIWVPDLHAPGAPILPDVAEGATYLSGGAVPVRSGDRVVGAISFFSRSRQGADPALGMMLTGIAAVIGAFLEHRRAEILALHLAAATDEYMALAGHELRTPLTSIGSYIDLIAESADETPFGELRELFEVVHRNSTRLRELVDRLMDVAGLESGHIVLANQPVDLTEVVTDSAGAIAGTAFDRGISIAIERLDRVRVPGDRDRLRQVVDALVGNAVKFSRSDSVVDVKLVDQGHQAVLTVSDSGVGIPVAEQARLFQRLYRGGNARHTGIPGSGLGLALCRAVVERHRGTIALSSHESRGTSVTVRLPM</sequence>
<dbReference type="PANTHER" id="PTHR43547">
    <property type="entry name" value="TWO-COMPONENT HISTIDINE KINASE"/>
    <property type="match status" value="1"/>
</dbReference>
<dbReference type="EC" id="2.7.13.3" evidence="3"/>
<reference evidence="12" key="1">
    <citation type="submission" date="2021-01" db="EMBL/GenBank/DDBJ databases">
        <title>Whole genome shotgun sequence of Actinoplanes ferrugineus NBRC 15555.</title>
        <authorList>
            <person name="Komaki H."/>
            <person name="Tamura T."/>
        </authorList>
    </citation>
    <scope>NUCLEOTIDE SEQUENCE</scope>
    <source>
        <strain evidence="12">NBRC 15555</strain>
    </source>
</reference>
<dbReference type="Proteomes" id="UP000598174">
    <property type="component" value="Unassembled WGS sequence"/>
</dbReference>
<dbReference type="NCBIfam" id="TIGR00229">
    <property type="entry name" value="sensory_box"/>
    <property type="match status" value="1"/>
</dbReference>
<evidence type="ECO:0000256" key="5">
    <source>
        <dbReference type="ARBA" id="ARBA00022679"/>
    </source>
</evidence>